<dbReference type="InterPro" id="IPR001650">
    <property type="entry name" value="Helicase_C-like"/>
</dbReference>
<proteinExistence type="predicted"/>
<dbReference type="PROSITE" id="PS50966">
    <property type="entry name" value="ZF_SWIM"/>
    <property type="match status" value="1"/>
</dbReference>
<evidence type="ECO:0000259" key="5">
    <source>
        <dbReference type="PROSITE" id="PS51194"/>
    </source>
</evidence>
<evidence type="ECO:0000313" key="7">
    <source>
        <dbReference type="Proteomes" id="UP000019681"/>
    </source>
</evidence>
<dbReference type="InterPro" id="IPR007527">
    <property type="entry name" value="Znf_SWIM"/>
</dbReference>
<feature type="domain" description="Helicase ATP-binding" evidence="4">
    <location>
        <begin position="633"/>
        <end position="796"/>
    </location>
</feature>
<gene>
    <name evidence="6" type="ORF">Q428_07085</name>
</gene>
<dbReference type="STRING" id="1403537.Q428_07085"/>
<dbReference type="FunFam" id="3.40.50.300:FF:000533">
    <property type="entry name" value="Helicase, Snf2 family"/>
    <property type="match status" value="1"/>
</dbReference>
<dbReference type="EMBL" id="AZQP01000017">
    <property type="protein sequence ID" value="EYE88617.1"/>
    <property type="molecule type" value="Genomic_DNA"/>
</dbReference>
<evidence type="ECO:0000259" key="3">
    <source>
        <dbReference type="PROSITE" id="PS50966"/>
    </source>
</evidence>
<protein>
    <recommendedName>
        <fullName evidence="8">Helicase</fullName>
    </recommendedName>
</protein>
<sequence length="1087" mass="125818">MIKLNDLDIRRASGEAAYRKGYSIYKEGMVNIIDIEYDEEDNIFYVGAEVESSSFFDSYTVELVISEKKGILEHNCECPAYFSVSYSYPICKHIVAVIFKFLEIYRDSENQNYSMTKQKGLEIIEQIKTSYIDDNSVKEEVKLEFYFDFQFGYERVAALELKIGTNKMYVVKNMKSFLSDINFNKSIEFGKGFTFDTDKHVFNDSDKKIIGVLLEIYESAMRIGDFNYNMSKFFDGKKIYLSQRQFKRVFELMAGRQISSVKVGNQQATDTYIINDDIPLKFNLKRKKEEILLEQEDNIPVPLTKNGDYFFFENKIYKPSDEQIKLYLPIYNALVESKERAITFDKSLMNQVASYVIPNLKKIGKAVSIDKKLEKNFYQQPLKLKFYFDKYDEGMSSKVEFIYGDISVNPFKDSSNDASGRILVRDAEGEIQVNSIYRSFGFEVYDDKYILKDTEKMIKFLSEGMPKLQELGEVYYSDEFKNIKIYTKSSFKSSVRLNENDLLEFSFKIEGVDNRELKDIFKAVKEKRKYYRLKDGGFIQLDTKELNDVADLISYLDIKDSELEKDKVLLSKYNAMYLDQSIVQNEMLYVERNKKFKELVNTVKDIKDADFEVPKHLEGILRSYQKTGFKWFKTLSACGFGGILADEMGLGKTLQTIAFLASEVEEQGENKKPALIVAPTSLVYNWKNEVEKFSPNLKAVVISGNKKERESLLKEIEEADMVITSYPLIRRDIDEYKDIEFSYCILDEAQQIKNPASLNAQSVKDIKARGRFALTGTPIENSLTELWSIFDFIMPGYLMSHGKFVKQYETPIAKNKSKEALEELNKHIKPFILRRFKREVVKELPPKIEHKIVVEMTEEQKKLYAAYLASAKEEIDEEIKNNGFNKSKIKILSLLTRLRQICCDPSSFLENYEGESGKMLALDELLEESIESGHRILLFSQFTSVLKNIEIRFKKNKISYMYLDGQTPSEKRIEMVNSFNQGTGSVFLISLKAGGTGLNLTGADVVIHFDPWWNPAAEQQAVDRAHRIGQRKTVEVIKLLAQGTIEEKIFELQEKKKEIIKNVLDEDNSTDVILSTMSQEELEELFK</sequence>
<dbReference type="PROSITE" id="PS51194">
    <property type="entry name" value="HELICASE_CTER"/>
    <property type="match status" value="1"/>
</dbReference>
<dbReference type="GO" id="GO:0008270">
    <property type="term" value="F:zinc ion binding"/>
    <property type="evidence" value="ECO:0007669"/>
    <property type="project" value="UniProtKB-KW"/>
</dbReference>
<keyword evidence="1" id="KW-0378">Hydrolase</keyword>
<feature type="domain" description="SWIM-type" evidence="3">
    <location>
        <begin position="59"/>
        <end position="102"/>
    </location>
</feature>
<dbReference type="GO" id="GO:0016787">
    <property type="term" value="F:hydrolase activity"/>
    <property type="evidence" value="ECO:0007669"/>
    <property type="project" value="UniProtKB-KW"/>
</dbReference>
<organism evidence="6 7">
    <name type="scientific">Fervidicella metallireducens AeB</name>
    <dbReference type="NCBI Taxonomy" id="1403537"/>
    <lineage>
        <taxon>Bacteria</taxon>
        <taxon>Bacillati</taxon>
        <taxon>Bacillota</taxon>
        <taxon>Clostridia</taxon>
        <taxon>Eubacteriales</taxon>
        <taxon>Clostridiaceae</taxon>
        <taxon>Fervidicella</taxon>
    </lineage>
</organism>
<dbReference type="AlphaFoldDB" id="A0A017RVC6"/>
<accession>A0A017RVC6</accession>
<dbReference type="PANTHER" id="PTHR10799">
    <property type="entry name" value="SNF2/RAD54 HELICASE FAMILY"/>
    <property type="match status" value="1"/>
</dbReference>
<dbReference type="GO" id="GO:0005524">
    <property type="term" value="F:ATP binding"/>
    <property type="evidence" value="ECO:0007669"/>
    <property type="project" value="InterPro"/>
</dbReference>
<dbReference type="Gene3D" id="3.40.50.300">
    <property type="entry name" value="P-loop containing nucleotide triphosphate hydrolases"/>
    <property type="match status" value="1"/>
</dbReference>
<dbReference type="InterPro" id="IPR027417">
    <property type="entry name" value="P-loop_NTPase"/>
</dbReference>
<dbReference type="CDD" id="cd18793">
    <property type="entry name" value="SF2_C_SNF"/>
    <property type="match status" value="1"/>
</dbReference>
<reference evidence="6 7" key="1">
    <citation type="journal article" date="2014" name="Genome Announc.">
        <title>Draft Genome Sequence of Fervidicella metallireducens Strain AeBT, an Iron-Reducing Thermoanaerobe from the Great Artesian Basin.</title>
        <authorList>
            <person name="Patel B.K."/>
        </authorList>
    </citation>
    <scope>NUCLEOTIDE SEQUENCE [LARGE SCALE GENOMIC DNA]</scope>
    <source>
        <strain evidence="6 7">AeB</strain>
    </source>
</reference>
<dbReference type="InterPro" id="IPR049730">
    <property type="entry name" value="SNF2/RAD54-like_C"/>
</dbReference>
<dbReference type="Proteomes" id="UP000019681">
    <property type="component" value="Unassembled WGS sequence"/>
</dbReference>
<comment type="caution">
    <text evidence="6">The sequence shown here is derived from an EMBL/GenBank/DDBJ whole genome shotgun (WGS) entry which is preliminary data.</text>
</comment>
<dbReference type="InterPro" id="IPR013663">
    <property type="entry name" value="Helicase_SWF/SNF/SWI_bac"/>
</dbReference>
<dbReference type="FunFam" id="3.40.50.10810:FF:000054">
    <property type="entry name" value="Helicase, Snf2 family"/>
    <property type="match status" value="1"/>
</dbReference>
<dbReference type="Pfam" id="PF00176">
    <property type="entry name" value="SNF2-rel_dom"/>
    <property type="match status" value="1"/>
</dbReference>
<evidence type="ECO:0000256" key="2">
    <source>
        <dbReference type="PROSITE-ProRule" id="PRU00325"/>
    </source>
</evidence>
<keyword evidence="2" id="KW-0862">Zinc</keyword>
<dbReference type="PROSITE" id="PS51192">
    <property type="entry name" value="HELICASE_ATP_BIND_1"/>
    <property type="match status" value="1"/>
</dbReference>
<dbReference type="SUPFAM" id="SSF52540">
    <property type="entry name" value="P-loop containing nucleoside triphosphate hydrolases"/>
    <property type="match status" value="2"/>
</dbReference>
<dbReference type="CDD" id="cd18012">
    <property type="entry name" value="DEXQc_arch_SWI2_SNF2"/>
    <property type="match status" value="1"/>
</dbReference>
<keyword evidence="7" id="KW-1185">Reference proteome</keyword>
<dbReference type="Pfam" id="PF00271">
    <property type="entry name" value="Helicase_C"/>
    <property type="match status" value="1"/>
</dbReference>
<evidence type="ECO:0000256" key="1">
    <source>
        <dbReference type="ARBA" id="ARBA00022801"/>
    </source>
</evidence>
<dbReference type="InterPro" id="IPR000330">
    <property type="entry name" value="SNF2_N"/>
</dbReference>
<dbReference type="InterPro" id="IPR014001">
    <property type="entry name" value="Helicase_ATP-bd"/>
</dbReference>
<dbReference type="SMART" id="SM00490">
    <property type="entry name" value="HELICc"/>
    <property type="match status" value="1"/>
</dbReference>
<evidence type="ECO:0008006" key="8">
    <source>
        <dbReference type="Google" id="ProtNLM"/>
    </source>
</evidence>
<name>A0A017RVC6_9CLOT</name>
<dbReference type="Pfam" id="PF08455">
    <property type="entry name" value="SNF2_assoc"/>
    <property type="match status" value="1"/>
</dbReference>
<dbReference type="InterPro" id="IPR038718">
    <property type="entry name" value="SNF2-like_sf"/>
</dbReference>
<dbReference type="SMART" id="SM00487">
    <property type="entry name" value="DEXDc"/>
    <property type="match status" value="1"/>
</dbReference>
<feature type="domain" description="Helicase C-terminal" evidence="5">
    <location>
        <begin position="921"/>
        <end position="1075"/>
    </location>
</feature>
<evidence type="ECO:0000259" key="4">
    <source>
        <dbReference type="PROSITE" id="PS51192"/>
    </source>
</evidence>
<evidence type="ECO:0000313" key="6">
    <source>
        <dbReference type="EMBL" id="EYE88617.1"/>
    </source>
</evidence>
<keyword evidence="2" id="KW-0863">Zinc-finger</keyword>
<keyword evidence="2" id="KW-0479">Metal-binding</keyword>
<dbReference type="Gene3D" id="3.40.50.10810">
    <property type="entry name" value="Tandem AAA-ATPase domain"/>
    <property type="match status" value="1"/>
</dbReference>